<feature type="transmembrane region" description="Helical" evidence="1">
    <location>
        <begin position="53"/>
        <end position="72"/>
    </location>
</feature>
<comment type="caution">
    <text evidence="2">The sequence shown here is derived from an EMBL/GenBank/DDBJ whole genome shotgun (WGS) entry which is preliminary data.</text>
</comment>
<feature type="transmembrane region" description="Helical" evidence="1">
    <location>
        <begin position="211"/>
        <end position="230"/>
    </location>
</feature>
<proteinExistence type="predicted"/>
<feature type="transmembrane region" description="Helical" evidence="1">
    <location>
        <begin position="84"/>
        <end position="103"/>
    </location>
</feature>
<sequence>MIISTTLHISEYHIKLISLFVPYPISLIKTKHGPTFMVTKYKNESRRSRNRTIFSLILYSFGLFFNGFSHLCSPQLDRNVKVSSVFFAVGIPVALWTMLYSWHVHAGDIVTVLNMILVFERNHKKCMVPLPRKLQILELLWKCAMWVGMLVGAVILSICLILLNIYDSGRLPFLGSIFPLWGDGSSIGVVILHTMAILFQGWQYFSFVPGFIFLVGNVFMASVMSLYICLDGVIRLTKTFPACEAASIYQIQLGLLKQLKILEGQLNTCFRTVVLPGLFFLLCFCHTITTFLCISYGSNLLENCGNGMFALICVQSLLAHEKFYMVENLEGKINSFPTSCQLSISYFGHFLLPSNIQRPYQLSQYSRVSVVSSHNRGTTTNLLVQPIDPMFRSHRTPAIFGDTPAIRDNINSINTIFLQPIIFAFQIVKTIEKHSTDSYLIESNITKHCAHLRIIETTELVGDCKKLVRPDLRLYEFYRITQSNLRNFDDVVGFAKKYSHDFALQVAIAHMTNLDRNTSYDKHVFYAYGSTLYTQYELSDVVYQSLIPIGNLSFSFVTCSSLSHGRLDYWGYVKPFEVSIWLTLMGSCVLLTIVLFSQNYAKYRLSFSWCALAYAILKTWIDLILTAFEGPVRSYESEGSGVTSKEKIFTPPLARLRKKQVVTVNFALKYLTSKCPFNGKISTTSFLIFSSIF</sequence>
<keyword evidence="1" id="KW-1133">Transmembrane helix</keyword>
<keyword evidence="1" id="KW-0812">Transmembrane</keyword>
<dbReference type="EMBL" id="LNIX01000012">
    <property type="protein sequence ID" value="OXA48068.1"/>
    <property type="molecule type" value="Genomic_DNA"/>
</dbReference>
<feature type="transmembrane region" description="Helical" evidence="1">
    <location>
        <begin position="178"/>
        <end position="199"/>
    </location>
</feature>
<feature type="transmembrane region" description="Helical" evidence="1">
    <location>
        <begin position="273"/>
        <end position="297"/>
    </location>
</feature>
<protein>
    <submittedName>
        <fullName evidence="2">Uncharacterized protein</fullName>
    </submittedName>
</protein>
<evidence type="ECO:0000256" key="1">
    <source>
        <dbReference type="SAM" id="Phobius"/>
    </source>
</evidence>
<gene>
    <name evidence="2" type="ORF">Fcan01_16913</name>
</gene>
<evidence type="ECO:0000313" key="2">
    <source>
        <dbReference type="EMBL" id="OXA48068.1"/>
    </source>
</evidence>
<feature type="transmembrane region" description="Helical" evidence="1">
    <location>
        <begin position="578"/>
        <end position="597"/>
    </location>
</feature>
<evidence type="ECO:0000313" key="3">
    <source>
        <dbReference type="Proteomes" id="UP000198287"/>
    </source>
</evidence>
<keyword evidence="3" id="KW-1185">Reference proteome</keyword>
<name>A0A226DSR9_FOLCA</name>
<accession>A0A226DSR9</accession>
<reference evidence="2 3" key="1">
    <citation type="submission" date="2015-12" db="EMBL/GenBank/DDBJ databases">
        <title>The genome of Folsomia candida.</title>
        <authorList>
            <person name="Faddeeva A."/>
            <person name="Derks M.F."/>
            <person name="Anvar Y."/>
            <person name="Smit S."/>
            <person name="Van Straalen N."/>
            <person name="Roelofs D."/>
        </authorList>
    </citation>
    <scope>NUCLEOTIDE SEQUENCE [LARGE SCALE GENOMIC DNA]</scope>
    <source>
        <strain evidence="2 3">VU population</strain>
        <tissue evidence="2">Whole body</tissue>
    </source>
</reference>
<feature type="transmembrane region" description="Helical" evidence="1">
    <location>
        <begin position="139"/>
        <end position="166"/>
    </location>
</feature>
<keyword evidence="1" id="KW-0472">Membrane</keyword>
<dbReference type="AlphaFoldDB" id="A0A226DSR9"/>
<organism evidence="2 3">
    <name type="scientific">Folsomia candida</name>
    <name type="common">Springtail</name>
    <dbReference type="NCBI Taxonomy" id="158441"/>
    <lineage>
        <taxon>Eukaryota</taxon>
        <taxon>Metazoa</taxon>
        <taxon>Ecdysozoa</taxon>
        <taxon>Arthropoda</taxon>
        <taxon>Hexapoda</taxon>
        <taxon>Collembola</taxon>
        <taxon>Entomobryomorpha</taxon>
        <taxon>Isotomoidea</taxon>
        <taxon>Isotomidae</taxon>
        <taxon>Proisotominae</taxon>
        <taxon>Folsomia</taxon>
    </lineage>
</organism>
<dbReference type="Proteomes" id="UP000198287">
    <property type="component" value="Unassembled WGS sequence"/>
</dbReference>